<keyword evidence="2" id="KW-1185">Reference proteome</keyword>
<protein>
    <submittedName>
        <fullName evidence="3">DUF3304 domain-containing protein</fullName>
    </submittedName>
</protein>
<dbReference type="Proteomes" id="UP000095287">
    <property type="component" value="Unplaced"/>
</dbReference>
<evidence type="ECO:0000313" key="2">
    <source>
        <dbReference type="Proteomes" id="UP000095287"/>
    </source>
</evidence>
<sequence length="115" mass="13342">MRRVYRFRNDGQVGHFCDHEEPEPIGEEMRLWWRKNGIQPLGVGDLTQTFKNKWKVVLPTENNQKSYVTSKFSASDKLLLNARRCDPDLAANLNKEEGKLMHPKGSESHSRLECT</sequence>
<evidence type="ECO:0000256" key="1">
    <source>
        <dbReference type="SAM" id="MobiDB-lite"/>
    </source>
</evidence>
<reference evidence="3" key="1">
    <citation type="submission" date="2016-11" db="UniProtKB">
        <authorList>
            <consortium name="WormBaseParasite"/>
        </authorList>
    </citation>
    <scope>IDENTIFICATION</scope>
</reference>
<dbReference type="WBParaSite" id="L893_g31687.t1">
    <property type="protein sequence ID" value="L893_g31687.t1"/>
    <property type="gene ID" value="L893_g31687"/>
</dbReference>
<accession>A0A1I8A1B1</accession>
<organism evidence="2 3">
    <name type="scientific">Steinernema glaseri</name>
    <dbReference type="NCBI Taxonomy" id="37863"/>
    <lineage>
        <taxon>Eukaryota</taxon>
        <taxon>Metazoa</taxon>
        <taxon>Ecdysozoa</taxon>
        <taxon>Nematoda</taxon>
        <taxon>Chromadorea</taxon>
        <taxon>Rhabditida</taxon>
        <taxon>Tylenchina</taxon>
        <taxon>Panagrolaimomorpha</taxon>
        <taxon>Strongyloidoidea</taxon>
        <taxon>Steinernematidae</taxon>
        <taxon>Steinernema</taxon>
    </lineage>
</organism>
<evidence type="ECO:0000313" key="3">
    <source>
        <dbReference type="WBParaSite" id="L893_g31687.t1"/>
    </source>
</evidence>
<name>A0A1I8A1B1_9BILA</name>
<proteinExistence type="predicted"/>
<feature type="region of interest" description="Disordered" evidence="1">
    <location>
        <begin position="96"/>
        <end position="115"/>
    </location>
</feature>
<dbReference type="AlphaFoldDB" id="A0A1I8A1B1"/>